<proteinExistence type="inferred from homology"/>
<dbReference type="AlphaFoldDB" id="A0A2H6LDU6"/>
<keyword evidence="18" id="KW-1185">Reference proteome</keyword>
<evidence type="ECO:0000256" key="2">
    <source>
        <dbReference type="ARBA" id="ARBA00022630"/>
    </source>
</evidence>
<keyword evidence="2" id="KW-0285">Flavoprotein</keyword>
<dbReference type="Gene3D" id="1.20.140.10">
    <property type="entry name" value="Butyryl-CoA Dehydrogenase, subunit A, domain 3"/>
    <property type="match status" value="1"/>
</dbReference>
<feature type="domain" description="Acyl-CoA dehydrogenase C-terminal" evidence="16">
    <location>
        <begin position="238"/>
        <end position="373"/>
    </location>
</feature>
<dbReference type="EMBL" id="BDGE01000021">
    <property type="protein sequence ID" value="GBE91400.1"/>
    <property type="molecule type" value="Genomic_DNA"/>
</dbReference>
<evidence type="ECO:0000256" key="5">
    <source>
        <dbReference type="ARBA" id="ARBA00023002"/>
    </source>
</evidence>
<evidence type="ECO:0000256" key="10">
    <source>
        <dbReference type="ARBA" id="ARBA00034345"/>
    </source>
</evidence>
<dbReference type="PIRSF" id="PIRSF016578">
    <property type="entry name" value="HsaA"/>
    <property type="match status" value="1"/>
</dbReference>
<keyword evidence="5" id="KW-0560">Oxidoreductase</keyword>
<evidence type="ECO:0000256" key="1">
    <source>
        <dbReference type="ARBA" id="ARBA00004496"/>
    </source>
</evidence>
<evidence type="ECO:0000259" key="14">
    <source>
        <dbReference type="Pfam" id="PF02770"/>
    </source>
</evidence>
<dbReference type="Pfam" id="PF02771">
    <property type="entry name" value="Acyl-CoA_dh_N"/>
    <property type="match status" value="1"/>
</dbReference>
<dbReference type="GO" id="GO:0050660">
    <property type="term" value="F:flavin adenine dinucleotide binding"/>
    <property type="evidence" value="ECO:0007669"/>
    <property type="project" value="InterPro"/>
</dbReference>
<evidence type="ECO:0000313" key="18">
    <source>
        <dbReference type="Proteomes" id="UP000236527"/>
    </source>
</evidence>
<dbReference type="Proteomes" id="UP000236527">
    <property type="component" value="Unassembled WGS sequence"/>
</dbReference>
<evidence type="ECO:0000256" key="8">
    <source>
        <dbReference type="ARBA" id="ARBA00034317"/>
    </source>
</evidence>
<evidence type="ECO:0000256" key="6">
    <source>
        <dbReference type="ARBA" id="ARBA00023033"/>
    </source>
</evidence>
<comment type="subcellular location">
    <subcellularLocation>
        <location evidence="1">Cytoplasm</location>
    </subcellularLocation>
</comment>
<dbReference type="InterPro" id="IPR009100">
    <property type="entry name" value="AcylCoA_DH/oxidase_NM_dom_sf"/>
</dbReference>
<evidence type="ECO:0000256" key="7">
    <source>
        <dbReference type="ARBA" id="ARBA00034307"/>
    </source>
</evidence>
<evidence type="ECO:0000259" key="15">
    <source>
        <dbReference type="Pfam" id="PF02771"/>
    </source>
</evidence>
<comment type="catalytic activity">
    <reaction evidence="13">
        <text>dibenzothiophene + 2 FMNH2 + 2 O2 = dibenzothiophene 5,5-dioxide + 2 FMN + 2 H2O + 2 H(+)</text>
        <dbReference type="Rhea" id="RHEA:49072"/>
        <dbReference type="ChEBI" id="CHEBI:15377"/>
        <dbReference type="ChEBI" id="CHEBI:15378"/>
        <dbReference type="ChEBI" id="CHEBI:15379"/>
        <dbReference type="ChEBI" id="CHEBI:23681"/>
        <dbReference type="ChEBI" id="CHEBI:57618"/>
        <dbReference type="ChEBI" id="CHEBI:58210"/>
        <dbReference type="ChEBI" id="CHEBI:90356"/>
        <dbReference type="EC" id="1.14.14.21"/>
    </reaction>
</comment>
<evidence type="ECO:0000256" key="9">
    <source>
        <dbReference type="ARBA" id="ARBA00034328"/>
    </source>
</evidence>
<protein>
    <recommendedName>
        <fullName evidence="10">Dibenzothiophene monooxygenase</fullName>
        <ecNumber evidence="9">1.14.14.21</ecNumber>
    </recommendedName>
</protein>
<dbReference type="InterPro" id="IPR036250">
    <property type="entry name" value="AcylCo_DH-like_C"/>
</dbReference>
<dbReference type="Pfam" id="PF08028">
    <property type="entry name" value="Acyl-CoA_dh_2"/>
    <property type="match status" value="1"/>
</dbReference>
<comment type="catalytic activity">
    <reaction evidence="11">
        <text>dibenzothiophene + FMNH2 + O2 = dibenzothiophene 5-oxide + FMN + H2O + H(+)</text>
        <dbReference type="Rhea" id="RHEA:49076"/>
        <dbReference type="ChEBI" id="CHEBI:15377"/>
        <dbReference type="ChEBI" id="CHEBI:15378"/>
        <dbReference type="ChEBI" id="CHEBI:15379"/>
        <dbReference type="ChEBI" id="CHEBI:23681"/>
        <dbReference type="ChEBI" id="CHEBI:23683"/>
        <dbReference type="ChEBI" id="CHEBI:57618"/>
        <dbReference type="ChEBI" id="CHEBI:58210"/>
    </reaction>
</comment>
<dbReference type="CDD" id="cd01163">
    <property type="entry name" value="DszC"/>
    <property type="match status" value="1"/>
</dbReference>
<feature type="domain" description="Acyl-CoA oxidase/dehydrogenase middle" evidence="14">
    <location>
        <begin position="133"/>
        <end position="208"/>
    </location>
</feature>
<dbReference type="PANTHER" id="PTHR43884:SF12">
    <property type="entry name" value="ISOVALERYL-COA DEHYDROGENASE, MITOCHONDRIAL-RELATED"/>
    <property type="match status" value="1"/>
</dbReference>
<comment type="similarity">
    <text evidence="8">Belongs to the DszC flavin monooxygenase family.</text>
</comment>
<dbReference type="GO" id="GO:0005737">
    <property type="term" value="C:cytoplasm"/>
    <property type="evidence" value="ECO:0007669"/>
    <property type="project" value="UniProtKB-SubCell"/>
</dbReference>
<dbReference type="Pfam" id="PF02770">
    <property type="entry name" value="Acyl-CoA_dh_M"/>
    <property type="match status" value="1"/>
</dbReference>
<dbReference type="PANTHER" id="PTHR43884">
    <property type="entry name" value="ACYL-COA DEHYDROGENASE"/>
    <property type="match status" value="1"/>
</dbReference>
<dbReference type="GO" id="GO:0004497">
    <property type="term" value="F:monooxygenase activity"/>
    <property type="evidence" value="ECO:0007669"/>
    <property type="project" value="UniProtKB-KW"/>
</dbReference>
<dbReference type="InterPro" id="IPR006091">
    <property type="entry name" value="Acyl-CoA_Oxase/DH_mid-dom"/>
</dbReference>
<evidence type="ECO:0000256" key="12">
    <source>
        <dbReference type="ARBA" id="ARBA00048445"/>
    </source>
</evidence>
<evidence type="ECO:0000256" key="3">
    <source>
        <dbReference type="ARBA" id="ARBA00022643"/>
    </source>
</evidence>
<comment type="pathway">
    <text evidence="7">Sulfur metabolism; dibenzothiophene degradation.</text>
</comment>
<sequence length="397" mass="45131">MRNMQLIGTKKSQNYLDIARSLAKEFAETAVERDAKGGTPKYERDRLRQSNLLKLIVPTEYGGLGETWITVLRITREFAKVDSSIAHVFSYHHLGVVVPHIFGSTEQKQRYYAETIDNNWFWCNALNPLDKRTTLTPENNYFRLNGIKSFCSGSQDSDILPITATDQETDELKILAIPTQRQGVTVHDDWDNMGQRQTDSGTVTFENVLVYPDEILGIRDKPSQPFTTIRACLTQLNLANIYLGIAQGAFEAAKTYTGTNTKPWLTSGVESATKDPYILQHYGNIWVDLQAATCLVDQAGELLQQAWDQEWSLTAEQRGECALFIATTKVVATRVGLDITNRIFEVMGARATNAKYGFDRYWRNLRTFTLHDPFDYKIRDIGNWALNDELPKPNFYS</sequence>
<gene>
    <name evidence="17" type="ORF">NCWK1_1124</name>
</gene>
<evidence type="ECO:0000259" key="16">
    <source>
        <dbReference type="Pfam" id="PF08028"/>
    </source>
</evidence>
<dbReference type="InterPro" id="IPR046373">
    <property type="entry name" value="Acyl-CoA_Oxase/DH_mid-dom_sf"/>
</dbReference>
<dbReference type="InterPro" id="IPR013786">
    <property type="entry name" value="AcylCoA_DH/ox_N"/>
</dbReference>
<reference evidence="18" key="1">
    <citation type="journal article" date="2018" name="Genome Announc.">
        <title>Draft Genome Sequence of the Nitrogen-Fixing and Hormogonia-Inducing Cyanobacterium Nostoc cycadae Strain WK-1, Isolated from the Coralloid Roots of Cycas revoluta.</title>
        <authorList>
            <person name="Kanesaki Y."/>
            <person name="Hirose M."/>
            <person name="Hirose Y."/>
            <person name="Fujisawa T."/>
            <person name="Nakamura Y."/>
            <person name="Watanabe S."/>
            <person name="Matsunaga S."/>
            <person name="Uchida H."/>
            <person name="Murakami A."/>
        </authorList>
    </citation>
    <scope>NUCLEOTIDE SEQUENCE [LARGE SCALE GENOMIC DNA]</scope>
    <source>
        <strain evidence="18">WK-1</strain>
    </source>
</reference>
<dbReference type="Gene3D" id="1.10.540.10">
    <property type="entry name" value="Acyl-CoA dehydrogenase/oxidase, N-terminal domain"/>
    <property type="match status" value="1"/>
</dbReference>
<keyword evidence="6 17" id="KW-0503">Monooxygenase</keyword>
<accession>A0A2H6LDU6</accession>
<comment type="catalytic activity">
    <reaction evidence="12">
        <text>dibenzothiophene 5-oxide + FMNH2 + O2 = dibenzothiophene 5,5-dioxide + FMN + H2O + H(+)</text>
        <dbReference type="Rhea" id="RHEA:49080"/>
        <dbReference type="ChEBI" id="CHEBI:15377"/>
        <dbReference type="ChEBI" id="CHEBI:15378"/>
        <dbReference type="ChEBI" id="CHEBI:15379"/>
        <dbReference type="ChEBI" id="CHEBI:23683"/>
        <dbReference type="ChEBI" id="CHEBI:57618"/>
        <dbReference type="ChEBI" id="CHEBI:58210"/>
        <dbReference type="ChEBI" id="CHEBI:90356"/>
    </reaction>
</comment>
<keyword evidence="3" id="KW-0288">FMN</keyword>
<feature type="domain" description="Acyl-CoA dehydrogenase/oxidase N-terminal" evidence="15">
    <location>
        <begin position="19"/>
        <end position="116"/>
    </location>
</feature>
<evidence type="ECO:0000256" key="11">
    <source>
        <dbReference type="ARBA" id="ARBA00047859"/>
    </source>
</evidence>
<dbReference type="Gene3D" id="2.40.110.10">
    <property type="entry name" value="Butyryl-CoA Dehydrogenase, subunit A, domain 2"/>
    <property type="match status" value="1"/>
</dbReference>
<dbReference type="InterPro" id="IPR037069">
    <property type="entry name" value="AcylCoA_DH/ox_N_sf"/>
</dbReference>
<dbReference type="GO" id="GO:0006552">
    <property type="term" value="P:L-leucine catabolic process"/>
    <property type="evidence" value="ECO:0007669"/>
    <property type="project" value="TreeGrafter"/>
</dbReference>
<dbReference type="EC" id="1.14.14.21" evidence="9"/>
<comment type="caution">
    <text evidence="17">The sequence shown here is derived from an EMBL/GenBank/DDBJ whole genome shotgun (WGS) entry which is preliminary data.</text>
</comment>
<organism evidence="17 18">
    <name type="scientific">Nostoc cycadae WK-1</name>
    <dbReference type="NCBI Taxonomy" id="1861711"/>
    <lineage>
        <taxon>Bacteria</taxon>
        <taxon>Bacillati</taxon>
        <taxon>Cyanobacteriota</taxon>
        <taxon>Cyanophyceae</taxon>
        <taxon>Nostocales</taxon>
        <taxon>Nostocaceae</taxon>
        <taxon>Nostoc</taxon>
    </lineage>
</organism>
<dbReference type="InterPro" id="IPR013107">
    <property type="entry name" value="Acyl-CoA_DH_C"/>
</dbReference>
<dbReference type="GO" id="GO:0008470">
    <property type="term" value="F:3-methylbutanoyl-CoA dehydrogenase activity"/>
    <property type="evidence" value="ECO:0007669"/>
    <property type="project" value="TreeGrafter"/>
</dbReference>
<evidence type="ECO:0000256" key="4">
    <source>
        <dbReference type="ARBA" id="ARBA00022741"/>
    </source>
</evidence>
<keyword evidence="4" id="KW-0547">Nucleotide-binding</keyword>
<name>A0A2H6LDU6_9NOSO</name>
<evidence type="ECO:0000256" key="13">
    <source>
        <dbReference type="ARBA" id="ARBA00049456"/>
    </source>
</evidence>
<evidence type="ECO:0000313" key="17">
    <source>
        <dbReference type="EMBL" id="GBE91400.1"/>
    </source>
</evidence>
<dbReference type="SUPFAM" id="SSF47203">
    <property type="entry name" value="Acyl-CoA dehydrogenase C-terminal domain-like"/>
    <property type="match status" value="1"/>
</dbReference>
<dbReference type="SUPFAM" id="SSF56645">
    <property type="entry name" value="Acyl-CoA dehydrogenase NM domain-like"/>
    <property type="match status" value="1"/>
</dbReference>